<dbReference type="RefSeq" id="WP_013313429.1">
    <property type="nucleotide sequence ID" value="NC_014484.1"/>
</dbReference>
<keyword evidence="4" id="KW-0238">DNA-binding</keyword>
<dbReference type="InterPro" id="IPR036390">
    <property type="entry name" value="WH_DNA-bd_sf"/>
</dbReference>
<dbReference type="KEGG" id="sta:STHERM_c06290"/>
<dbReference type="GO" id="GO:0046983">
    <property type="term" value="F:protein dimerization activity"/>
    <property type="evidence" value="ECO:0007669"/>
    <property type="project" value="InterPro"/>
</dbReference>
<name>E0RR10_WINT6</name>
<comment type="function">
    <text evidence="6">In the presence of manganese, represses expression of mntH and mntS. Up-regulates expression of mntP.</text>
</comment>
<keyword evidence="3" id="KW-0805">Transcription regulation</keyword>
<dbReference type="InterPro" id="IPR036388">
    <property type="entry name" value="WH-like_DNA-bd_sf"/>
</dbReference>
<accession>E0RR10</accession>
<dbReference type="GO" id="GO:0003677">
    <property type="term" value="F:DNA binding"/>
    <property type="evidence" value="ECO:0007669"/>
    <property type="project" value="UniProtKB-KW"/>
</dbReference>
<dbReference type="SUPFAM" id="SSF46785">
    <property type="entry name" value="Winged helix' DNA-binding domain"/>
    <property type="match status" value="1"/>
</dbReference>
<dbReference type="SMART" id="SM00529">
    <property type="entry name" value="HTH_DTXR"/>
    <property type="match status" value="1"/>
</dbReference>
<dbReference type="Pfam" id="PF02742">
    <property type="entry name" value="Fe_dep_repr_C"/>
    <property type="match status" value="1"/>
</dbReference>
<feature type="domain" description="HTH dtxR-type" evidence="7">
    <location>
        <begin position="6"/>
        <end position="67"/>
    </location>
</feature>
<keyword evidence="5" id="KW-0804">Transcription</keyword>
<dbReference type="PANTHER" id="PTHR33238">
    <property type="entry name" value="IRON (METAL) DEPENDENT REPRESSOR, DTXR FAMILY"/>
    <property type="match status" value="1"/>
</dbReference>
<evidence type="ECO:0000256" key="6">
    <source>
        <dbReference type="ARBA" id="ARBA00025185"/>
    </source>
</evidence>
<dbReference type="PROSITE" id="PS50944">
    <property type="entry name" value="HTH_DTXR"/>
    <property type="match status" value="1"/>
</dbReference>
<dbReference type="InterPro" id="IPR022687">
    <property type="entry name" value="HTH_DTXR"/>
</dbReference>
<dbReference type="Proteomes" id="UP000001296">
    <property type="component" value="Chromosome"/>
</dbReference>
<proteinExistence type="inferred from homology"/>
<dbReference type="PaxDb" id="665571-STHERM_c06290"/>
<gene>
    <name evidence="8" type="ordered locus">STHERM_c06290</name>
</gene>
<protein>
    <recommendedName>
        <fullName evidence="2">Transcriptional regulator MntR</fullName>
    </recommendedName>
</protein>
<dbReference type="GO" id="GO:0003700">
    <property type="term" value="F:DNA-binding transcription factor activity"/>
    <property type="evidence" value="ECO:0007669"/>
    <property type="project" value="InterPro"/>
</dbReference>
<dbReference type="GO" id="GO:0046914">
    <property type="term" value="F:transition metal ion binding"/>
    <property type="evidence" value="ECO:0007669"/>
    <property type="project" value="InterPro"/>
</dbReference>
<dbReference type="InterPro" id="IPR050536">
    <property type="entry name" value="DtxR_MntR_Metal-Reg"/>
</dbReference>
<evidence type="ECO:0000256" key="5">
    <source>
        <dbReference type="ARBA" id="ARBA00023163"/>
    </source>
</evidence>
<dbReference type="Gene3D" id="1.10.10.10">
    <property type="entry name" value="Winged helix-like DNA-binding domain superfamily/Winged helix DNA-binding domain"/>
    <property type="match status" value="1"/>
</dbReference>
<sequence length="156" mass="18004">MRQEDLTSRMEDYLEAIYVLAKTKRVARVRDIAEALGVSRSTVSNTLHTLSDRGFIEYAPYDIISLTEEGEEAAKDVFRRHTILKRFFRVVLGADEQMAEENACRIEHAISEELLERLVQYLEFIQECIPAPFRYDPEKGAFVCEDREDEDVSPPA</sequence>
<evidence type="ECO:0000313" key="9">
    <source>
        <dbReference type="Proteomes" id="UP000001296"/>
    </source>
</evidence>
<dbReference type="InterPro" id="IPR022689">
    <property type="entry name" value="Iron_dep_repressor"/>
</dbReference>
<evidence type="ECO:0000259" key="7">
    <source>
        <dbReference type="PROSITE" id="PS50944"/>
    </source>
</evidence>
<organism evidence="8 9">
    <name type="scientific">Winmispira thermophila (strain ATCC 49972 / DSM 6192 / RI 19.B1)</name>
    <name type="common">Spirochaeta thermophila</name>
    <dbReference type="NCBI Taxonomy" id="665571"/>
    <lineage>
        <taxon>Bacteria</taxon>
        <taxon>Pseudomonadati</taxon>
        <taxon>Spirochaetota</taxon>
        <taxon>Spirochaetia</taxon>
        <taxon>Winmispirales</taxon>
        <taxon>Winmispiraceae</taxon>
        <taxon>Winmispira</taxon>
    </lineage>
</organism>
<evidence type="ECO:0000256" key="1">
    <source>
        <dbReference type="ARBA" id="ARBA00007871"/>
    </source>
</evidence>
<dbReference type="EMBL" id="CP001698">
    <property type="protein sequence ID" value="ADN01588.1"/>
    <property type="molecule type" value="Genomic_DNA"/>
</dbReference>
<dbReference type="eggNOG" id="COG1321">
    <property type="taxonomic scope" value="Bacteria"/>
</dbReference>
<dbReference type="Pfam" id="PF01325">
    <property type="entry name" value="Fe_dep_repress"/>
    <property type="match status" value="1"/>
</dbReference>
<evidence type="ECO:0000256" key="4">
    <source>
        <dbReference type="ARBA" id="ARBA00023125"/>
    </source>
</evidence>
<reference evidence="8 9" key="2">
    <citation type="journal article" date="2010" name="J. Bacteriol.">
        <title>Genome sequence of the polysaccharide-degrading, thermophilic anaerobe Spirochaeta thermophila DSM 6192.</title>
        <authorList>
            <person name="Angelov A."/>
            <person name="Liebl S."/>
            <person name="Ballschmiter M."/>
            <person name="Bomeke M."/>
            <person name="Lehmann R."/>
            <person name="Liesegang H."/>
            <person name="Daniel R."/>
            <person name="Liebl W."/>
        </authorList>
    </citation>
    <scope>NUCLEOTIDE SEQUENCE [LARGE SCALE GENOMIC DNA]</scope>
    <source>
        <strain evidence="9">ATCC 49972 / DSM 6192 / RI 19.B1</strain>
    </source>
</reference>
<dbReference type="HOGENOM" id="CLU_069532_3_0_12"/>
<dbReference type="Gene3D" id="1.10.60.10">
    <property type="entry name" value="Iron dependent repressor, metal binding and dimerisation domain"/>
    <property type="match status" value="1"/>
</dbReference>
<dbReference type="AlphaFoldDB" id="E0RR10"/>
<evidence type="ECO:0000313" key="8">
    <source>
        <dbReference type="EMBL" id="ADN01588.1"/>
    </source>
</evidence>
<dbReference type="InterPro" id="IPR001367">
    <property type="entry name" value="Fe_dep_repressor"/>
</dbReference>
<evidence type="ECO:0000256" key="2">
    <source>
        <dbReference type="ARBA" id="ARBA00022386"/>
    </source>
</evidence>
<comment type="similarity">
    <text evidence="1">Belongs to the DtxR/MntR family.</text>
</comment>
<dbReference type="PANTHER" id="PTHR33238:SF7">
    <property type="entry name" value="IRON-DEPENDENT TRANSCRIPTIONAL REGULATOR"/>
    <property type="match status" value="1"/>
</dbReference>
<evidence type="ECO:0000256" key="3">
    <source>
        <dbReference type="ARBA" id="ARBA00023015"/>
    </source>
</evidence>
<reference key="1">
    <citation type="submission" date="2009-08" db="EMBL/GenBank/DDBJ databases">
        <title>The genome sequence of Spirochaeta thermophila DSM6192.</title>
        <authorList>
            <person name="Angelov A."/>
            <person name="Mientus M."/>
            <person name="Wittenberg S."/>
            <person name="Lehmann R."/>
            <person name="Liesegang H."/>
            <person name="Daniel R."/>
            <person name="Liebl W."/>
        </authorList>
    </citation>
    <scope>NUCLEOTIDE SEQUENCE</scope>
    <source>
        <strain>DSM 6192</strain>
    </source>
</reference>
<dbReference type="InterPro" id="IPR036421">
    <property type="entry name" value="Fe_dep_repressor_sf"/>
</dbReference>